<keyword evidence="4" id="KW-1185">Reference proteome</keyword>
<protein>
    <recommendedName>
        <fullName evidence="2">EthD domain-containing protein</fullName>
    </recommendedName>
</protein>
<accession>A0A2U2RGD6</accession>
<dbReference type="NCBIfam" id="TIGR02118">
    <property type="entry name" value="EthD family reductase"/>
    <property type="match status" value="1"/>
</dbReference>
<comment type="caution">
    <text evidence="3">The sequence shown here is derived from an EMBL/GenBank/DDBJ whole genome shotgun (WGS) entry which is preliminary data.</text>
</comment>
<dbReference type="InterPro" id="IPR011008">
    <property type="entry name" value="Dimeric_a/b-barrel"/>
</dbReference>
<dbReference type="OrthoDB" id="5294870at2"/>
<gene>
    <name evidence="3" type="ORF">DEO23_15765</name>
</gene>
<evidence type="ECO:0000259" key="2">
    <source>
        <dbReference type="Pfam" id="PF07110"/>
    </source>
</evidence>
<name>A0A2U2RGD6_9MICO</name>
<reference evidence="3 4" key="1">
    <citation type="submission" date="2018-05" db="EMBL/GenBank/DDBJ databases">
        <title>Brachybacterium sp. M1HQ-2T, whole genome shotgun sequence.</title>
        <authorList>
            <person name="Tuo L."/>
        </authorList>
    </citation>
    <scope>NUCLEOTIDE SEQUENCE [LARGE SCALE GENOMIC DNA]</scope>
    <source>
        <strain evidence="3 4">M1HQ-2</strain>
    </source>
</reference>
<feature type="domain" description="EthD" evidence="2">
    <location>
        <begin position="64"/>
        <end position="138"/>
    </location>
</feature>
<dbReference type="EMBL" id="QFKX01000010">
    <property type="protein sequence ID" value="PWH04927.1"/>
    <property type="molecule type" value="Genomic_DNA"/>
</dbReference>
<evidence type="ECO:0000313" key="3">
    <source>
        <dbReference type="EMBL" id="PWH04927.1"/>
    </source>
</evidence>
<dbReference type="Gene3D" id="3.30.70.100">
    <property type="match status" value="1"/>
</dbReference>
<evidence type="ECO:0000256" key="1">
    <source>
        <dbReference type="SAM" id="MobiDB-lite"/>
    </source>
</evidence>
<dbReference type="GO" id="GO:0016491">
    <property type="term" value="F:oxidoreductase activity"/>
    <property type="evidence" value="ECO:0007669"/>
    <property type="project" value="InterPro"/>
</dbReference>
<evidence type="ECO:0000313" key="4">
    <source>
        <dbReference type="Proteomes" id="UP000245590"/>
    </source>
</evidence>
<sequence length="154" mass="17697">MFPVSMASSVPQAWNASPRSTPWSNTCADSSAFRFRWVRRNPIRIPGAEPMYRMTILYPMPPDPIAFRHHYLEHHIPLAKKMKGLRRWRLHWLDDDPRDPSPWILVADLCTEDQDAMNRMLASPEGAAARADVATFATQPVQFLRGEEQEVDPS</sequence>
<proteinExistence type="predicted"/>
<dbReference type="InterPro" id="IPR009799">
    <property type="entry name" value="EthD_dom"/>
</dbReference>
<dbReference type="SUPFAM" id="SSF54909">
    <property type="entry name" value="Dimeric alpha+beta barrel"/>
    <property type="match status" value="1"/>
</dbReference>
<dbReference type="AlphaFoldDB" id="A0A2U2RGD6"/>
<feature type="region of interest" description="Disordered" evidence="1">
    <location>
        <begin position="1"/>
        <end position="21"/>
    </location>
</feature>
<organism evidence="3 4">
    <name type="scientific">Brachybacterium endophyticum</name>
    <dbReference type="NCBI Taxonomy" id="2182385"/>
    <lineage>
        <taxon>Bacteria</taxon>
        <taxon>Bacillati</taxon>
        <taxon>Actinomycetota</taxon>
        <taxon>Actinomycetes</taxon>
        <taxon>Micrococcales</taxon>
        <taxon>Dermabacteraceae</taxon>
        <taxon>Brachybacterium</taxon>
    </lineage>
</organism>
<dbReference type="Proteomes" id="UP000245590">
    <property type="component" value="Unassembled WGS sequence"/>
</dbReference>
<dbReference type="Pfam" id="PF07110">
    <property type="entry name" value="EthD"/>
    <property type="match status" value="1"/>
</dbReference>